<dbReference type="SUPFAM" id="SSF55874">
    <property type="entry name" value="ATPase domain of HSP90 chaperone/DNA topoisomerase II/histidine kinase"/>
    <property type="match status" value="1"/>
</dbReference>
<dbReference type="GO" id="GO:0005524">
    <property type="term" value="F:ATP binding"/>
    <property type="evidence" value="ECO:0007669"/>
    <property type="project" value="UniProtKB-KW"/>
</dbReference>
<keyword evidence="9" id="KW-0067">ATP-binding</keyword>
<evidence type="ECO:0000259" key="8">
    <source>
        <dbReference type="PROSITE" id="PS50109"/>
    </source>
</evidence>
<dbReference type="EMBL" id="JBHSBM010000023">
    <property type="protein sequence ID" value="MFC4060482.1"/>
    <property type="molecule type" value="Genomic_DNA"/>
</dbReference>
<keyword evidence="10" id="KW-1185">Reference proteome</keyword>
<evidence type="ECO:0000313" key="9">
    <source>
        <dbReference type="EMBL" id="MFC4060482.1"/>
    </source>
</evidence>
<keyword evidence="6" id="KW-0418">Kinase</keyword>
<dbReference type="CDD" id="cd00075">
    <property type="entry name" value="HATPase"/>
    <property type="match status" value="1"/>
</dbReference>
<dbReference type="Gene3D" id="1.10.287.130">
    <property type="match status" value="1"/>
</dbReference>
<evidence type="ECO:0000256" key="3">
    <source>
        <dbReference type="ARBA" id="ARBA00012438"/>
    </source>
</evidence>
<comment type="subcellular location">
    <subcellularLocation>
        <location evidence="2">Cell membrane</location>
    </subcellularLocation>
</comment>
<dbReference type="Pfam" id="PF00512">
    <property type="entry name" value="HisKA"/>
    <property type="match status" value="1"/>
</dbReference>
<dbReference type="PANTHER" id="PTHR43711">
    <property type="entry name" value="TWO-COMPONENT HISTIDINE KINASE"/>
    <property type="match status" value="1"/>
</dbReference>
<dbReference type="InterPro" id="IPR004358">
    <property type="entry name" value="Sig_transdc_His_kin-like_C"/>
</dbReference>
<sequence length="406" mass="44689">MAQAPSRDDEAARLKELDELGALQVITEPIFQSIAELASDICRTPIALVNLIGRDREYFKGHAGIGVESMERRALFCPWTVGARTLVGVPDALADPRFRDDPLVTGEPYVRYYAGMPMISSRGHALGVVCVFDHRPRRLAPEQHRGLETLAACAVGMLELQHHARQAEEVIARLRRLEELKHQFLRTVNHELRTPLTSIRSYLQLIQEGDLDPATEQSFLRVIERNSDRILRLIDDLLLMASLNAQTAIFQPVRADLAELVRQAVGEAAGRARSSDHALDLEAPQPVPVMVDAERMRHVLAQLLDNAIKFTPPGGRITVTVTGAPVPAVEVRDTGIGIEAEELGQVFDDFYRAPQVEDQAIGGTGLGLPIVRKVMLMHGGNVRIESRPGEGTRVLLTLPAAPEPEA</sequence>
<evidence type="ECO:0000256" key="2">
    <source>
        <dbReference type="ARBA" id="ARBA00004236"/>
    </source>
</evidence>
<evidence type="ECO:0000256" key="7">
    <source>
        <dbReference type="ARBA" id="ARBA00023012"/>
    </source>
</evidence>
<proteinExistence type="predicted"/>
<dbReference type="Pfam" id="PF01590">
    <property type="entry name" value="GAF"/>
    <property type="match status" value="1"/>
</dbReference>
<dbReference type="InterPro" id="IPR036097">
    <property type="entry name" value="HisK_dim/P_sf"/>
</dbReference>
<dbReference type="InterPro" id="IPR003661">
    <property type="entry name" value="HisK_dim/P_dom"/>
</dbReference>
<dbReference type="Gene3D" id="3.30.565.10">
    <property type="entry name" value="Histidine kinase-like ATPase, C-terminal domain"/>
    <property type="match status" value="1"/>
</dbReference>
<evidence type="ECO:0000256" key="5">
    <source>
        <dbReference type="ARBA" id="ARBA00022679"/>
    </source>
</evidence>
<dbReference type="InterPro" id="IPR003594">
    <property type="entry name" value="HATPase_dom"/>
</dbReference>
<evidence type="ECO:0000256" key="6">
    <source>
        <dbReference type="ARBA" id="ARBA00022777"/>
    </source>
</evidence>
<dbReference type="InterPro" id="IPR036890">
    <property type="entry name" value="HATPase_C_sf"/>
</dbReference>
<dbReference type="PROSITE" id="PS50109">
    <property type="entry name" value="HIS_KIN"/>
    <property type="match status" value="1"/>
</dbReference>
<dbReference type="RefSeq" id="WP_377289771.1">
    <property type="nucleotide sequence ID" value="NZ_JBHSBM010000023.1"/>
</dbReference>
<dbReference type="PANTHER" id="PTHR43711:SF1">
    <property type="entry name" value="HISTIDINE KINASE 1"/>
    <property type="match status" value="1"/>
</dbReference>
<dbReference type="SUPFAM" id="SSF47384">
    <property type="entry name" value="Homodimeric domain of signal transducing histidine kinase"/>
    <property type="match status" value="1"/>
</dbReference>
<dbReference type="PRINTS" id="PR00344">
    <property type="entry name" value="BCTRLSENSOR"/>
</dbReference>
<dbReference type="Pfam" id="PF02518">
    <property type="entry name" value="HATPase_c"/>
    <property type="match status" value="1"/>
</dbReference>
<keyword evidence="9" id="KW-0547">Nucleotide-binding</keyword>
<dbReference type="InterPro" id="IPR005467">
    <property type="entry name" value="His_kinase_dom"/>
</dbReference>
<dbReference type="SMART" id="SM00387">
    <property type="entry name" value="HATPase_c"/>
    <property type="match status" value="1"/>
</dbReference>
<name>A0ABV8I8U7_9ACTN</name>
<dbReference type="Proteomes" id="UP001595850">
    <property type="component" value="Unassembled WGS sequence"/>
</dbReference>
<dbReference type="SMART" id="SM00388">
    <property type="entry name" value="HisKA"/>
    <property type="match status" value="1"/>
</dbReference>
<keyword evidence="5" id="KW-0808">Transferase</keyword>
<evidence type="ECO:0000256" key="4">
    <source>
        <dbReference type="ARBA" id="ARBA00022553"/>
    </source>
</evidence>
<feature type="domain" description="Histidine kinase" evidence="8">
    <location>
        <begin position="187"/>
        <end position="402"/>
    </location>
</feature>
<evidence type="ECO:0000313" key="10">
    <source>
        <dbReference type="Proteomes" id="UP001595850"/>
    </source>
</evidence>
<protein>
    <recommendedName>
        <fullName evidence="3">histidine kinase</fullName>
        <ecNumber evidence="3">2.7.13.3</ecNumber>
    </recommendedName>
</protein>
<keyword evidence="7" id="KW-0902">Two-component regulatory system</keyword>
<comment type="catalytic activity">
    <reaction evidence="1">
        <text>ATP + protein L-histidine = ADP + protein N-phospho-L-histidine.</text>
        <dbReference type="EC" id="2.7.13.3"/>
    </reaction>
</comment>
<dbReference type="CDD" id="cd00082">
    <property type="entry name" value="HisKA"/>
    <property type="match status" value="1"/>
</dbReference>
<gene>
    <name evidence="9" type="ORF">ACFOWE_19430</name>
</gene>
<dbReference type="InterPro" id="IPR029016">
    <property type="entry name" value="GAF-like_dom_sf"/>
</dbReference>
<comment type="caution">
    <text evidence="9">The sequence shown here is derived from an EMBL/GenBank/DDBJ whole genome shotgun (WGS) entry which is preliminary data.</text>
</comment>
<reference evidence="10" key="1">
    <citation type="journal article" date="2019" name="Int. J. Syst. Evol. Microbiol.">
        <title>The Global Catalogue of Microorganisms (GCM) 10K type strain sequencing project: providing services to taxonomists for standard genome sequencing and annotation.</title>
        <authorList>
            <consortium name="The Broad Institute Genomics Platform"/>
            <consortium name="The Broad Institute Genome Sequencing Center for Infectious Disease"/>
            <person name="Wu L."/>
            <person name="Ma J."/>
        </authorList>
    </citation>
    <scope>NUCLEOTIDE SEQUENCE [LARGE SCALE GENOMIC DNA]</scope>
    <source>
        <strain evidence="10">TBRC 4489</strain>
    </source>
</reference>
<dbReference type="Gene3D" id="3.30.450.40">
    <property type="match status" value="1"/>
</dbReference>
<organism evidence="9 10">
    <name type="scientific">Planomonospora corallina</name>
    <dbReference type="NCBI Taxonomy" id="1806052"/>
    <lineage>
        <taxon>Bacteria</taxon>
        <taxon>Bacillati</taxon>
        <taxon>Actinomycetota</taxon>
        <taxon>Actinomycetes</taxon>
        <taxon>Streptosporangiales</taxon>
        <taxon>Streptosporangiaceae</taxon>
        <taxon>Planomonospora</taxon>
    </lineage>
</organism>
<keyword evidence="4" id="KW-0597">Phosphoprotein</keyword>
<dbReference type="InterPro" id="IPR050736">
    <property type="entry name" value="Sensor_HK_Regulatory"/>
</dbReference>
<dbReference type="EC" id="2.7.13.3" evidence="3"/>
<dbReference type="SUPFAM" id="SSF55781">
    <property type="entry name" value="GAF domain-like"/>
    <property type="match status" value="1"/>
</dbReference>
<dbReference type="InterPro" id="IPR003018">
    <property type="entry name" value="GAF"/>
</dbReference>
<evidence type="ECO:0000256" key="1">
    <source>
        <dbReference type="ARBA" id="ARBA00000085"/>
    </source>
</evidence>
<accession>A0ABV8I8U7</accession>